<dbReference type="Pfam" id="PF00334">
    <property type="entry name" value="NDK"/>
    <property type="match status" value="1"/>
</dbReference>
<dbReference type="Pfam" id="PF00400">
    <property type="entry name" value="WD40"/>
    <property type="match status" value="3"/>
</dbReference>
<dbReference type="InterPro" id="IPR019775">
    <property type="entry name" value="WD40_repeat_CS"/>
</dbReference>
<dbReference type="SUPFAM" id="SSF54919">
    <property type="entry name" value="Nucleoside diphosphate kinase, NDK"/>
    <property type="match status" value="2"/>
</dbReference>
<dbReference type="PRINTS" id="PR00320">
    <property type="entry name" value="GPROTEINBRPT"/>
</dbReference>
<feature type="repeat" description="WD" evidence="8">
    <location>
        <begin position="959"/>
        <end position="1000"/>
    </location>
</feature>
<evidence type="ECO:0000256" key="9">
    <source>
        <dbReference type="PROSITE-ProRule" id="PRU00706"/>
    </source>
</evidence>
<dbReference type="SUPFAM" id="SSF50978">
    <property type="entry name" value="WD40 repeat-like"/>
    <property type="match status" value="1"/>
</dbReference>
<organism evidence="13 14">
    <name type="scientific">Strigamia maritima</name>
    <name type="common">European centipede</name>
    <name type="synonym">Geophilus maritimus</name>
    <dbReference type="NCBI Taxonomy" id="126957"/>
    <lineage>
        <taxon>Eukaryota</taxon>
        <taxon>Metazoa</taxon>
        <taxon>Ecdysozoa</taxon>
        <taxon>Arthropoda</taxon>
        <taxon>Myriapoda</taxon>
        <taxon>Chilopoda</taxon>
        <taxon>Pleurostigmophora</taxon>
        <taxon>Geophilomorpha</taxon>
        <taxon>Linotaeniidae</taxon>
        <taxon>Strigamia</taxon>
    </lineage>
</organism>
<evidence type="ECO:0000256" key="1">
    <source>
        <dbReference type="ARBA" id="ARBA00004430"/>
    </source>
</evidence>
<evidence type="ECO:0000256" key="8">
    <source>
        <dbReference type="PROSITE-ProRule" id="PRU00221"/>
    </source>
</evidence>
<keyword evidence="14" id="KW-1185">Reference proteome</keyword>
<comment type="similarity">
    <text evidence="2">Belongs to the WD repeat ATG16 family.</text>
</comment>
<dbReference type="CDD" id="cd00200">
    <property type="entry name" value="WD40"/>
    <property type="match status" value="1"/>
</dbReference>
<dbReference type="EnsemblMetazoa" id="SMAR005158-RA">
    <property type="protein sequence ID" value="SMAR005158-PA"/>
    <property type="gene ID" value="SMAR005158"/>
</dbReference>
<dbReference type="PROSITE" id="PS00678">
    <property type="entry name" value="WD_REPEATS_1"/>
    <property type="match status" value="2"/>
</dbReference>
<dbReference type="InterPro" id="IPR045160">
    <property type="entry name" value="ATG16"/>
</dbReference>
<feature type="region of interest" description="Disordered" evidence="11">
    <location>
        <begin position="1"/>
        <end position="32"/>
    </location>
</feature>
<dbReference type="InterPro" id="IPR006602">
    <property type="entry name" value="DM10_dom"/>
</dbReference>
<dbReference type="Gene3D" id="2.130.10.10">
    <property type="entry name" value="YVTN repeat-like/Quinoprotein amine dehydrogenase"/>
    <property type="match status" value="1"/>
</dbReference>
<keyword evidence="6" id="KW-0206">Cytoskeleton</keyword>
<dbReference type="STRING" id="126957.T1IVG0"/>
<evidence type="ECO:0000313" key="13">
    <source>
        <dbReference type="EnsemblMetazoa" id="SMAR005158-PA"/>
    </source>
</evidence>
<accession>T1IVG0</accession>
<dbReference type="InterPro" id="IPR034907">
    <property type="entry name" value="NDK-like_dom"/>
</dbReference>
<dbReference type="InterPro" id="IPR013923">
    <property type="entry name" value="Autophagy-rel_prot_16_dom"/>
</dbReference>
<feature type="region of interest" description="Disordered" evidence="11">
    <location>
        <begin position="562"/>
        <end position="590"/>
    </location>
</feature>
<evidence type="ECO:0000256" key="5">
    <source>
        <dbReference type="ARBA" id="ARBA00022737"/>
    </source>
</evidence>
<dbReference type="InterPro" id="IPR020472">
    <property type="entry name" value="WD40_PAC1"/>
</dbReference>
<dbReference type="FunFam" id="3.30.70.141:FF:000004">
    <property type="entry name" value="Nucleoside diphosphate kinase 7"/>
    <property type="match status" value="1"/>
</dbReference>
<dbReference type="GO" id="GO:0034274">
    <property type="term" value="C:Atg12-Atg5-Atg16 complex"/>
    <property type="evidence" value="ECO:0007669"/>
    <property type="project" value="TreeGrafter"/>
</dbReference>
<feature type="repeat" description="WD" evidence="8">
    <location>
        <begin position="1003"/>
        <end position="1044"/>
    </location>
</feature>
<feature type="repeat" description="WD" evidence="8">
    <location>
        <begin position="1045"/>
        <end position="1086"/>
    </location>
</feature>
<dbReference type="InterPro" id="IPR036322">
    <property type="entry name" value="WD40_repeat_dom_sf"/>
</dbReference>
<dbReference type="InterPro" id="IPR057579">
    <property type="entry name" value="DM10_NDK7"/>
</dbReference>
<evidence type="ECO:0000256" key="11">
    <source>
        <dbReference type="SAM" id="MobiDB-lite"/>
    </source>
</evidence>
<dbReference type="PANTHER" id="PTHR19878">
    <property type="entry name" value="AUTOPHAGY PROTEIN 16-LIKE"/>
    <property type="match status" value="1"/>
</dbReference>
<dbReference type="CDD" id="cd22887">
    <property type="entry name" value="Atg16_CCD"/>
    <property type="match status" value="1"/>
</dbReference>
<dbReference type="GO" id="GO:0034045">
    <property type="term" value="C:phagophore assembly site membrane"/>
    <property type="evidence" value="ECO:0007669"/>
    <property type="project" value="TreeGrafter"/>
</dbReference>
<keyword evidence="7" id="KW-0966">Cell projection</keyword>
<dbReference type="Gene3D" id="3.30.70.141">
    <property type="entry name" value="Nucleoside diphosphate kinase-like domain"/>
    <property type="match status" value="2"/>
</dbReference>
<keyword evidence="10" id="KW-0175">Coiled coil</keyword>
<keyword evidence="5" id="KW-0677">Repeat</keyword>
<dbReference type="GO" id="GO:0005930">
    <property type="term" value="C:axoneme"/>
    <property type="evidence" value="ECO:0007669"/>
    <property type="project" value="UniProtKB-SubCell"/>
</dbReference>
<feature type="coiled-coil region" evidence="10">
    <location>
        <begin position="781"/>
        <end position="892"/>
    </location>
</feature>
<dbReference type="SMART" id="SM00562">
    <property type="entry name" value="NDK"/>
    <property type="match status" value="1"/>
</dbReference>
<protein>
    <recommendedName>
        <fullName evidence="12">DM10 domain-containing protein</fullName>
    </recommendedName>
</protein>
<feature type="compositionally biased region" description="Polar residues" evidence="11">
    <location>
        <begin position="1"/>
        <end position="18"/>
    </location>
</feature>
<feature type="repeat" description="WD" evidence="8">
    <location>
        <begin position="1185"/>
        <end position="1214"/>
    </location>
</feature>
<dbReference type="PROSITE" id="PS50082">
    <property type="entry name" value="WD_REPEATS_2"/>
    <property type="match status" value="5"/>
</dbReference>
<dbReference type="eggNOG" id="KOG0288">
    <property type="taxonomic scope" value="Eukaryota"/>
</dbReference>
<feature type="compositionally biased region" description="Acidic residues" evidence="11">
    <location>
        <begin position="569"/>
        <end position="586"/>
    </location>
</feature>
<proteinExistence type="inferred from homology"/>
<reference evidence="13" key="2">
    <citation type="submission" date="2015-02" db="UniProtKB">
        <authorList>
            <consortium name="EnsemblMetazoa"/>
        </authorList>
    </citation>
    <scope>IDENTIFICATION</scope>
</reference>
<dbReference type="eggNOG" id="KOG2871">
    <property type="taxonomic scope" value="Eukaryota"/>
</dbReference>
<feature type="domain" description="DM10" evidence="12">
    <location>
        <begin position="1235"/>
        <end position="1323"/>
    </location>
</feature>
<dbReference type="Pfam" id="PF08614">
    <property type="entry name" value="ATG16"/>
    <property type="match status" value="1"/>
</dbReference>
<feature type="repeat" description="WD" evidence="8">
    <location>
        <begin position="1102"/>
        <end position="1127"/>
    </location>
</feature>
<dbReference type="GO" id="GO:0000045">
    <property type="term" value="P:autophagosome assembly"/>
    <property type="evidence" value="ECO:0007669"/>
    <property type="project" value="InterPro"/>
</dbReference>
<evidence type="ECO:0000313" key="14">
    <source>
        <dbReference type="Proteomes" id="UP000014500"/>
    </source>
</evidence>
<dbReference type="InterPro" id="IPR025257">
    <property type="entry name" value="MINDY-3/4_CD"/>
</dbReference>
<dbReference type="InterPro" id="IPR001680">
    <property type="entry name" value="WD40_rpt"/>
</dbReference>
<dbReference type="PANTHER" id="PTHR19878:SF8">
    <property type="entry name" value="AUTOPHAGY-RELATED 16, ISOFORM F"/>
    <property type="match status" value="1"/>
</dbReference>
<dbReference type="PROSITE" id="PS51374">
    <property type="entry name" value="NDPK_LIKE"/>
    <property type="match status" value="1"/>
</dbReference>
<dbReference type="HOGENOM" id="CLU_244122_0_0_1"/>
<comment type="caution">
    <text evidence="9">Lacks conserved residue(s) required for the propagation of feature annotation.</text>
</comment>
<sequence>MTVNFSSSNLMQTNGSENSTRDSRTRPSPIRQSYEKTLFARRGTSNVMSASLLSVSAQPLDADTAMSLREMLFGSAATRPDWLKSGFAFKEPNKLLAYGFKPQKNNTRALIVCVNAHIIKYLLFKLKYHQKCHFEVLLKPNLDRQIEAFVNSLSEIVWRAGDYQKVSICLIKESKVVRRSDVTTRDGVTEKLHFLEFTEFGQVLNFFNVHYQMFAIDEGYGCLLFLYSLILTKGPDRIRKELTEDTQRLLSPNGDCTTATINLVLTGRATPYLHNGIAYVGSEDAGVTKALVGIENRSELGLLLGSTNQDSAQIGSRLKTPSLPIWITCVNSHYGILFNPNKDLIRDYHAEKRFDLHYYSCSQLQIHPTILNIETRFTKQRDEQKFRPPLESLILSKWQGAQIDWNGTPPYVMTPDSSVIMPDVEKENSFMLDSTGVRVQRWKNPLRLPGLKLERVVRRQGLKEERLIKGAQMTLLPREFFGNRTTVNDSASKMDSTQAIDMSLDDIIKYNDPHVGYDACDEYFLYNSNQQNQVQLESSRCKNRRRSYTQFRQKNARFNEVTKRRSFYEENDEQNEGQDDLEEDECTQSLPNPRRQKLEEGENSNHSLPHACHQETEDQYDQLLPSISRKNGKSKDVFSRLGHNFRYGRHRNYNHHRNLTNANTPSLTIQIANNPDRNQPNPKREIRTKDKMAAFRGNNVGLGHLSSGWREEILTLLQHRNRSQHHSYRDLIALHNRLFENSDALKLQNLHLTIQNEKLRQENLDLQMTSNVSNGRPNEKTLALEQKLFRLQEELTELHRRKGENAQQLVDMKNALQDKDKELSQKESSLRDSERLLKTLADSEKKLLQTLSELEMASQLLRDEHQALQLAYTSMEKRMRELHEENQDLVKRWMKQKAVLADRLNDENEVTLRRHQAKLQKDLADAACEPFTIFPEKTTFLEPNICLKISLPSGVLVKFDAHDGEVHTVKWSPSGRVLATGGADRRVKLWDIVKGSYDQKGMLTGSNAAVMSIDFDTEETLLLGASNDFASRVWTISDLRLRHTLTGHSNKVSSAKFLGDANKVVSGSHDRTLKIWDLRTHACVKTIFAMSSCFDVVTDRPGTTIISGHFDKRIRFWDTRSDSSTNEVVLQGKVTSLDISTDGIHLLTCTRDDILKMLDLRMNQVVGTFSAEGFKVGCDWTRAVFSPDTQYVTVGSSDGTIFIWNSQDCKLEKSLKEHRYKYCKVIAFGIIMVSREERYAFIAEWYDSTAAITRKFQLFYYPTDGSIEMYDTKARRPFLKRMPYDKIALRDFYIGNTMMILSRRMDIVDYGDDLTRSRLERSSEKTLAIIINEGLKYMGRIFDDIYNVLRLQISQAIMTELTKDQASEFCSRQSTSVKGLLRLDKLTCGRVVLLELLGENGVRKWCDYLGLPIAEDKADCQAVPTTIGSDKLAAVCYGSESVGVAVKDRKIFTDFKLKNTATFHSCTCCVIKPHAIQSGLAGGILSAILDAGFYVSALKLFHMEVTNAEEFYEVYKGVVSEYKDMVHQLVSGPCIAMEIISNFENTPKAFREVVGPIDPDIARQLRPTTIRSRFGKDRVNNAVHCTDLPDDALLEVEYFFKILAP</sequence>
<dbReference type="Pfam" id="PF13898">
    <property type="entry name" value="MINDY-3_4_CD"/>
    <property type="match status" value="1"/>
</dbReference>
<dbReference type="GO" id="GO:0043495">
    <property type="term" value="F:protein-membrane adaptor activity"/>
    <property type="evidence" value="ECO:0007669"/>
    <property type="project" value="TreeGrafter"/>
</dbReference>
<keyword evidence="3" id="KW-0963">Cytoplasm</keyword>
<dbReference type="eggNOG" id="KOG0888">
    <property type="taxonomic scope" value="Eukaryota"/>
</dbReference>
<dbReference type="InterPro" id="IPR037993">
    <property type="entry name" value="NDPk7B"/>
</dbReference>
<evidence type="ECO:0000256" key="4">
    <source>
        <dbReference type="ARBA" id="ARBA00022574"/>
    </source>
</evidence>
<dbReference type="InterPro" id="IPR036850">
    <property type="entry name" value="NDK-like_dom_sf"/>
</dbReference>
<comment type="subcellular location">
    <subcellularLocation>
        <location evidence="1">Cytoplasm</location>
        <location evidence="1">Cytoskeleton</location>
        <location evidence="1">Cilium axoneme</location>
    </subcellularLocation>
</comment>
<dbReference type="CDD" id="cd04412">
    <property type="entry name" value="NDPk7B"/>
    <property type="match status" value="1"/>
</dbReference>
<name>T1IVG0_STRMM</name>
<evidence type="ECO:0000256" key="10">
    <source>
        <dbReference type="SAM" id="Coils"/>
    </source>
</evidence>
<dbReference type="InterPro" id="IPR015943">
    <property type="entry name" value="WD40/YVTN_repeat-like_dom_sf"/>
</dbReference>
<evidence type="ECO:0000256" key="3">
    <source>
        <dbReference type="ARBA" id="ARBA00022490"/>
    </source>
</evidence>
<reference evidence="14" key="1">
    <citation type="submission" date="2011-05" db="EMBL/GenBank/DDBJ databases">
        <authorList>
            <person name="Richards S.R."/>
            <person name="Qu J."/>
            <person name="Jiang H."/>
            <person name="Jhangiani S.N."/>
            <person name="Agravi P."/>
            <person name="Goodspeed R."/>
            <person name="Gross S."/>
            <person name="Mandapat C."/>
            <person name="Jackson L."/>
            <person name="Mathew T."/>
            <person name="Pu L."/>
            <person name="Thornton R."/>
            <person name="Saada N."/>
            <person name="Wilczek-Boney K.B."/>
            <person name="Lee S."/>
            <person name="Kovar C."/>
            <person name="Wu Y."/>
            <person name="Scherer S.E."/>
            <person name="Worley K.C."/>
            <person name="Muzny D.M."/>
            <person name="Gibbs R."/>
        </authorList>
    </citation>
    <scope>NUCLEOTIDE SEQUENCE</scope>
    <source>
        <strain evidence="14">Brora</strain>
    </source>
</reference>
<dbReference type="Proteomes" id="UP000014500">
    <property type="component" value="Unassembled WGS sequence"/>
</dbReference>
<keyword evidence="4 8" id="KW-0853">WD repeat</keyword>
<evidence type="ECO:0000259" key="12">
    <source>
        <dbReference type="PROSITE" id="PS51336"/>
    </source>
</evidence>
<dbReference type="PROSITE" id="PS51336">
    <property type="entry name" value="DM10"/>
    <property type="match status" value="1"/>
</dbReference>
<dbReference type="Pfam" id="PF25364">
    <property type="entry name" value="PH_NDK7_N"/>
    <property type="match status" value="1"/>
</dbReference>
<dbReference type="SMART" id="SM00320">
    <property type="entry name" value="WD40"/>
    <property type="match status" value="6"/>
</dbReference>
<dbReference type="SMART" id="SM00676">
    <property type="entry name" value="DM10"/>
    <property type="match status" value="1"/>
</dbReference>
<dbReference type="SMART" id="SM01174">
    <property type="entry name" value="DUF4205"/>
    <property type="match status" value="1"/>
</dbReference>
<dbReference type="GO" id="GO:0000421">
    <property type="term" value="C:autophagosome membrane"/>
    <property type="evidence" value="ECO:0007669"/>
    <property type="project" value="TreeGrafter"/>
</dbReference>
<evidence type="ECO:0000256" key="7">
    <source>
        <dbReference type="ARBA" id="ARBA00023273"/>
    </source>
</evidence>
<evidence type="ECO:0000256" key="2">
    <source>
        <dbReference type="ARBA" id="ARBA00009271"/>
    </source>
</evidence>
<comment type="similarity">
    <text evidence="9">Belongs to the NDK family.</text>
</comment>
<dbReference type="PROSITE" id="PS50294">
    <property type="entry name" value="WD_REPEATS_REGION"/>
    <property type="match status" value="2"/>
</dbReference>
<dbReference type="Gene3D" id="2.30.29.170">
    <property type="match status" value="1"/>
</dbReference>
<dbReference type="EMBL" id="JH431584">
    <property type="status" value="NOT_ANNOTATED_CDS"/>
    <property type="molecule type" value="Genomic_DNA"/>
</dbReference>
<evidence type="ECO:0000256" key="6">
    <source>
        <dbReference type="ARBA" id="ARBA00023212"/>
    </source>
</evidence>